<dbReference type="AlphaFoldDB" id="A0A5B0P5L8"/>
<protein>
    <submittedName>
        <fullName evidence="1">Uncharacterized protein</fullName>
    </submittedName>
</protein>
<evidence type="ECO:0000313" key="1">
    <source>
        <dbReference type="EMBL" id="KAA1095269.1"/>
    </source>
</evidence>
<dbReference type="Proteomes" id="UP000325313">
    <property type="component" value="Unassembled WGS sequence"/>
</dbReference>
<name>A0A5B0P5L8_PUCGR</name>
<dbReference type="EMBL" id="VSWC01000054">
    <property type="protein sequence ID" value="KAA1099605.1"/>
    <property type="molecule type" value="Genomic_DNA"/>
</dbReference>
<evidence type="ECO:0000313" key="3">
    <source>
        <dbReference type="Proteomes" id="UP000324748"/>
    </source>
</evidence>
<reference evidence="3 4" key="1">
    <citation type="submission" date="2019-05" db="EMBL/GenBank/DDBJ databases">
        <title>Emergence of the Ug99 lineage of the wheat stem rust pathogen through somatic hybridization.</title>
        <authorList>
            <person name="Li F."/>
            <person name="Upadhyaya N.M."/>
            <person name="Sperschneider J."/>
            <person name="Matny O."/>
            <person name="Nguyen-Phuc H."/>
            <person name="Mago R."/>
            <person name="Raley C."/>
            <person name="Miller M.E."/>
            <person name="Silverstein K.A.T."/>
            <person name="Henningsen E."/>
            <person name="Hirsch C.D."/>
            <person name="Visser B."/>
            <person name="Pretorius Z.A."/>
            <person name="Steffenson B.J."/>
            <person name="Schwessinger B."/>
            <person name="Dodds P.N."/>
            <person name="Figueroa M."/>
        </authorList>
    </citation>
    <scope>NUCLEOTIDE SEQUENCE [LARGE SCALE GENOMIC DNA]</scope>
    <source>
        <strain evidence="2">21-0</strain>
        <strain evidence="1 4">Ug99</strain>
    </source>
</reference>
<keyword evidence="3" id="KW-1185">Reference proteome</keyword>
<proteinExistence type="predicted"/>
<organism evidence="1 4">
    <name type="scientific">Puccinia graminis f. sp. tritici</name>
    <dbReference type="NCBI Taxonomy" id="56615"/>
    <lineage>
        <taxon>Eukaryota</taxon>
        <taxon>Fungi</taxon>
        <taxon>Dikarya</taxon>
        <taxon>Basidiomycota</taxon>
        <taxon>Pucciniomycotina</taxon>
        <taxon>Pucciniomycetes</taxon>
        <taxon>Pucciniales</taxon>
        <taxon>Pucciniaceae</taxon>
        <taxon>Puccinia</taxon>
    </lineage>
</organism>
<sequence length="62" mass="7253">MVGHQAKNLTQLVTKKVHELNNDDLRTHIEKRRIGRYKQSCKTLQVNTIQFPESLRLRTPGI</sequence>
<accession>A0A5B0P5L8</accession>
<evidence type="ECO:0000313" key="2">
    <source>
        <dbReference type="EMBL" id="KAA1099605.1"/>
    </source>
</evidence>
<dbReference type="EMBL" id="VDEP01000372">
    <property type="protein sequence ID" value="KAA1095269.1"/>
    <property type="molecule type" value="Genomic_DNA"/>
</dbReference>
<evidence type="ECO:0000313" key="4">
    <source>
        <dbReference type="Proteomes" id="UP000325313"/>
    </source>
</evidence>
<comment type="caution">
    <text evidence="1">The sequence shown here is derived from an EMBL/GenBank/DDBJ whole genome shotgun (WGS) entry which is preliminary data.</text>
</comment>
<dbReference type="Proteomes" id="UP000324748">
    <property type="component" value="Unassembled WGS sequence"/>
</dbReference>
<gene>
    <name evidence="2" type="ORF">PGT21_014537</name>
    <name evidence="1" type="ORF">PGTUg99_010960</name>
</gene>